<evidence type="ECO:0000259" key="5">
    <source>
        <dbReference type="SMART" id="SM00429"/>
    </source>
</evidence>
<dbReference type="SMART" id="SM00429">
    <property type="entry name" value="IPT"/>
    <property type="match status" value="17"/>
</dbReference>
<dbReference type="PANTHER" id="PTHR46769:SF2">
    <property type="entry name" value="FIBROCYSTIN-L ISOFORM 2 PRECURSOR-RELATED"/>
    <property type="match status" value="1"/>
</dbReference>
<dbReference type="InterPro" id="IPR047900">
    <property type="entry name" value="Choice_anch_G"/>
</dbReference>
<dbReference type="InterPro" id="IPR014756">
    <property type="entry name" value="Ig_E-set"/>
</dbReference>
<feature type="domain" description="IPT/TIG" evidence="5">
    <location>
        <begin position="1039"/>
        <end position="1123"/>
    </location>
</feature>
<dbReference type="InterPro" id="IPR044016">
    <property type="entry name" value="Big_13"/>
</dbReference>
<organism evidence="6 7">
    <name type="scientific">Nakamurella alba</name>
    <dbReference type="NCBI Taxonomy" id="2665158"/>
    <lineage>
        <taxon>Bacteria</taxon>
        <taxon>Bacillati</taxon>
        <taxon>Actinomycetota</taxon>
        <taxon>Actinomycetes</taxon>
        <taxon>Nakamurellales</taxon>
        <taxon>Nakamurellaceae</taxon>
        <taxon>Nakamurella</taxon>
    </lineage>
</organism>
<dbReference type="Pfam" id="PF19077">
    <property type="entry name" value="Big_13"/>
    <property type="match status" value="1"/>
</dbReference>
<feature type="region of interest" description="Disordered" evidence="2">
    <location>
        <begin position="514"/>
        <end position="534"/>
    </location>
</feature>
<feature type="domain" description="IPT/TIG" evidence="5">
    <location>
        <begin position="777"/>
        <end position="861"/>
    </location>
</feature>
<feature type="domain" description="IPT/TIG" evidence="5">
    <location>
        <begin position="2272"/>
        <end position="2355"/>
    </location>
</feature>
<dbReference type="InterPro" id="IPR002909">
    <property type="entry name" value="IPT_dom"/>
</dbReference>
<dbReference type="Pfam" id="PF01833">
    <property type="entry name" value="TIG"/>
    <property type="match status" value="17"/>
</dbReference>
<feature type="domain" description="IPT/TIG" evidence="5">
    <location>
        <begin position="1915"/>
        <end position="2000"/>
    </location>
</feature>
<proteinExistence type="predicted"/>
<dbReference type="EMBL" id="WLYK01000003">
    <property type="protein sequence ID" value="MTD14456.1"/>
    <property type="molecule type" value="Genomic_DNA"/>
</dbReference>
<protein>
    <submittedName>
        <fullName evidence="6">Choice-of-anchor G family protein</fullName>
    </submittedName>
</protein>
<sequence length="2755" mass="265071">MRSRARAAAALLLVPVLLLMGTTPVLAGPGDVSAGSARFLGGTLLAGGVPLNSIVSLGGAAATNSGTATPITDVTGLEPSVLSALTVNLPGGLNIPLPNLLTLGVANQYAQASDNGISRAGSGAVSNDGSVSLDGSNGFPSGATLQLQQLLGAAFAGQVADLQVQLGAITGVAAQDASLGGLSTTCRGAGSSLSAPVNCRDYSIAGGQLRITSPAVAGITTLLTGAGGVAPTVDTAVNSLVGPNGLIAQALQTVLGVTGLLGNGGLTVSITANTTAALNTILDTPITSADGAVTINLRTGLITANIDQLLTAAGSAGLANLAPNSEILSAAVLNALVADVASILNGVPALVSTALTAALNAATLLVNANVCLLQIGATCVTRVNVNVNGTLAQVIAGTAPASLALVIAGAPVVVPLSTLLAALAVPISAVLFNPTTGVIATVTNASSPLRLGVTAIVNALGPVLRLINTVVSLTGNVQETPSAGVSREVALRATLLQSSVAVVDLGRAQVGPNVDATPPTAASLSPNTGPAAGGTSVTVTGTNFVAGATTVSVDGTAVPAGSVTVNSATSLTFTTPSHAPGPVPVVITTSGGSSPPITYTYQPVPVPVIQAPAEGAVLATTTPVISGTSAAAGTVTVTEGGVTVCTATVSAGAWSCTPASPLSLGDHSVVATLTDTGGNVSDPTAARTFSLQVVPTLTGIDPASGPVAGGQTVTLTGTGFTPGTTVTIGGVSAGGVNVVDGGTLTFVTPPHTAGPVTVTVTTPGGTSNTQPYTYIPAPAISALDPTAGPAAGGQTVTVDGSGFVVGATSVTIGGTLVPAAAVTVNSPTSLTFTTPAHAPGGVQVSVTAPGGTSGSLGYTYVPAPVITDMTPTIGPVAGGQTVTVTGTDFDPTPGATSVTVDGITVPAGDVTVSSANELTFLTPAHAAGGAQVRVVTTTGGTSGPQPYTYVPVPGAASLTPVAGPQAGGTLVTVTGSGFVPGVTTVTSDGTAVPAGDVTVVNGTTLTYLTPAHAQGPVDVVVSTPGGSSTPPLTFTYNPFPTAAALSPAAGPITGGQLVTVTGTGFVPGATSVTIDGTVIPAAGVTVSSPTSLTFVTPAHAAAAVDVTVDTPNGTTAPLTYTYLPTPTAASIAPDTGELAGGYPAVITGTGFVPGVTTVTFDGATLVPAVNAGGTTATITVPAGTVAGVPVAVVVTNGPGSTAAPLEFTYAAPSITASTPVSPGTSSLITGSGWPANTLVTIQLLDAASAPVAGGVTTATTDADGDLPTGTALPIPVGTPLGGGYSAASSDANGNTATAPITVQAPPPGTPVIDTLTPAGVGLPGGETVTIQGEGFLPGISTVLVNGVTVPSIVLAPDTMIFPAPPGTEPGPVTVQVTNGPGLLSNALFLEYADPTVTVTGPVPAGTDVPVSGAGWPPADALTVQLLDPVGTPVGAPAAVTTGVGGGFGPVDLPVPATAAPGTYSVRVSDGAGTAITEPLGVTAAAPTATAIDPAAGPATGGQTVTITGTGLQYGPTTVSVGGTPATDVTPAPDGTSLTFTTPPGTPGAVGVTVTTAGGTTTPALTYTYVAAPTSDALAPGSGPIAGGTTVSMTGTGFVPGATTVTIGGITVPAADVTVNGTGTALAFDTPAHATGTVDVTATTIGGTTAPLAFTYLPVPTATTIDPAAGPVGGGQTVSITGSGFVAGATTVAFDGVPGTAVTVTPGGTSLTVVTPAHVAGTVPVTVTTPGGTSAPLDYDYLPAPTATALDPVQGPAAGGQTVTVTGTGFVPDLTTVSIGGVDIDTADVDVTSPTSLSFTTPAHAPGAVTVSVQTPGGASAPLAYTYVAAPVVTSLTPDHGTESGGTTVTVTGSGFVAGETSLTIGGLTVDPADVDVTAPTSLSFVTPAHAPGTVQVRVLTVGGTSGPLPYTYDPVPTAASLSPDTGPLVGGTLVTVTGTGFVPGLTGVTLDGTPTPVTVGSDTSLTFLTPPGVVAGDTLAVVVTNGVGAESTPPLTFTYGDPTVSAGSPGVVGTPTPVTGTGWPAGAAVTITLLDGATPVTGATISTTTTASGTFPGGVLLPLPDGTPAGTHTVSADDGEGNTATDTLVVITTPPPAAPTIDAIAPDSGPLLGGTEVTLTGTGFVPGTVVLFDGTEITPDAVSGTELTFTVPAGTLAGPVSVQVQNPDDLVSGVVQYTYDDPQLTADDPVAAGGTLSVDATGWPADDDVSIVLIGPDGPITAPVTVTTSGTGTLSDVPVTVPFSTPPGTYTLRATDAAGNVVTTEITVTAVVPTLSALTPDSGPLTGGQTVTVTGTGFLPGTVVRVGDVEITPTAVDPDGTSLTFVTPPGGLAGGVPVTVVSGGQESDPLTYDYLDPELSAGPTVLKAGESTTVSGTGWPPGAEVTVQLATPDGTPVGDPVTVTAGDDGTFEVSVPVPAGTPSGPYVVVAGDTAGNSVDTDITVVPRVPVIRIVIPTHGPLPGGTEVTVGGDGFGPDTTVDFGGTTVTPDSVSDDGTELTFTTPPGTVSGVVRVTLVNGPGAVSDPIEFTFDAPLVTATSPVPPGGTSTIGGGCWPVGDVVTVQLVDADGDAVPGTAITVTAGSDCTISGGLPIPADLPLGDWTVQAVDGYGNVATTTVTVSTAAAPLLSLRYTSQVQGTAQLNAVFGSGWEAGSTVQFLLDYDTAAIAGVTVAADGSFGVDFGVSGLALGEHTVTAAQERADGSVATQVVRFTIVPPGGLSYTGFDLWDVFPFAWLLMLAGVAFVVIGRRRRRS</sequence>
<feature type="chain" id="PRO_5029599064" evidence="4">
    <location>
        <begin position="28"/>
        <end position="2755"/>
    </location>
</feature>
<keyword evidence="3" id="KW-1133">Transmembrane helix</keyword>
<name>A0A7K1FK43_9ACTN</name>
<evidence type="ECO:0000256" key="3">
    <source>
        <dbReference type="SAM" id="Phobius"/>
    </source>
</evidence>
<feature type="signal peptide" evidence="4">
    <location>
        <begin position="1"/>
        <end position="27"/>
    </location>
</feature>
<dbReference type="CDD" id="cd00603">
    <property type="entry name" value="IPT_PCSR"/>
    <property type="match status" value="1"/>
</dbReference>
<feature type="domain" description="IPT/TIG" evidence="5">
    <location>
        <begin position="2448"/>
        <end position="2532"/>
    </location>
</feature>
<evidence type="ECO:0000256" key="1">
    <source>
        <dbReference type="ARBA" id="ARBA00022729"/>
    </source>
</evidence>
<dbReference type="InterPro" id="IPR052387">
    <property type="entry name" value="Fibrocystin"/>
</dbReference>
<reference evidence="6 7" key="1">
    <citation type="submission" date="2019-11" db="EMBL/GenBank/DDBJ databases">
        <authorList>
            <person name="Jiang L.-Q."/>
        </authorList>
    </citation>
    <scope>NUCLEOTIDE SEQUENCE [LARGE SCALE GENOMIC DNA]</scope>
    <source>
        <strain evidence="6 7">YIM 132087</strain>
    </source>
</reference>
<gene>
    <name evidence="6" type="ORF">GIS00_10910</name>
</gene>
<feature type="domain" description="IPT/TIG" evidence="5">
    <location>
        <begin position="1829"/>
        <end position="1913"/>
    </location>
</feature>
<feature type="domain" description="IPT/TIG" evidence="5">
    <location>
        <begin position="952"/>
        <end position="1037"/>
    </location>
</feature>
<evidence type="ECO:0000313" key="6">
    <source>
        <dbReference type="EMBL" id="MTD14456.1"/>
    </source>
</evidence>
<accession>A0A7K1FK43</accession>
<feature type="domain" description="IPT/TIG" evidence="5">
    <location>
        <begin position="1309"/>
        <end position="1392"/>
    </location>
</feature>
<comment type="caution">
    <text evidence="6">The sequence shown here is derived from an EMBL/GenBank/DDBJ whole genome shotgun (WGS) entry which is preliminary data.</text>
</comment>
<feature type="domain" description="IPT/TIG" evidence="5">
    <location>
        <begin position="1125"/>
        <end position="1210"/>
    </location>
</feature>
<feature type="domain" description="IPT/TIG" evidence="5">
    <location>
        <begin position="1485"/>
        <end position="1569"/>
    </location>
</feature>
<evidence type="ECO:0000256" key="2">
    <source>
        <dbReference type="SAM" id="MobiDB-lite"/>
    </source>
</evidence>
<dbReference type="RefSeq" id="WP_154768482.1">
    <property type="nucleotide sequence ID" value="NZ_WLYK01000003.1"/>
</dbReference>
<dbReference type="Proteomes" id="UP000460221">
    <property type="component" value="Unassembled WGS sequence"/>
</dbReference>
<keyword evidence="1 4" id="KW-0732">Signal</keyword>
<feature type="domain" description="IPT/TIG" evidence="5">
    <location>
        <begin position="518"/>
        <end position="602"/>
    </location>
</feature>
<dbReference type="InterPro" id="IPR013783">
    <property type="entry name" value="Ig-like_fold"/>
</dbReference>
<dbReference type="CDD" id="cd00102">
    <property type="entry name" value="IPT"/>
    <property type="match status" value="13"/>
</dbReference>
<feature type="domain" description="IPT/TIG" evidence="5">
    <location>
        <begin position="1658"/>
        <end position="1741"/>
    </location>
</feature>
<evidence type="ECO:0000256" key="4">
    <source>
        <dbReference type="SAM" id="SignalP"/>
    </source>
</evidence>
<feature type="domain" description="IPT/TIG" evidence="5">
    <location>
        <begin position="2098"/>
        <end position="2180"/>
    </location>
</feature>
<feature type="domain" description="IPT/TIG" evidence="5">
    <location>
        <begin position="1743"/>
        <end position="1827"/>
    </location>
</feature>
<dbReference type="PANTHER" id="PTHR46769">
    <property type="entry name" value="POLYCYSTIC KIDNEY AND HEPATIC DISEASE 1 (AUTOSOMAL RECESSIVE)-LIKE 1"/>
    <property type="match status" value="1"/>
</dbReference>
<feature type="domain" description="IPT/TIG" evidence="5">
    <location>
        <begin position="863"/>
        <end position="950"/>
    </location>
</feature>
<dbReference type="NCBIfam" id="NF033766">
    <property type="entry name" value="choice_anch_G"/>
    <property type="match status" value="1"/>
</dbReference>
<keyword evidence="3" id="KW-0812">Transmembrane</keyword>
<feature type="domain" description="IPT/TIG" evidence="5">
    <location>
        <begin position="694"/>
        <end position="775"/>
    </location>
</feature>
<feature type="transmembrane region" description="Helical" evidence="3">
    <location>
        <begin position="2731"/>
        <end position="2749"/>
    </location>
</feature>
<feature type="domain" description="IPT/TIG" evidence="5">
    <location>
        <begin position="1571"/>
        <end position="1656"/>
    </location>
</feature>
<keyword evidence="3" id="KW-0472">Membrane</keyword>
<evidence type="ECO:0000313" key="7">
    <source>
        <dbReference type="Proteomes" id="UP000460221"/>
    </source>
</evidence>
<dbReference type="GO" id="GO:0005975">
    <property type="term" value="P:carbohydrate metabolic process"/>
    <property type="evidence" value="ECO:0007669"/>
    <property type="project" value="UniProtKB-ARBA"/>
</dbReference>
<dbReference type="SUPFAM" id="SSF81296">
    <property type="entry name" value="E set domains"/>
    <property type="match status" value="17"/>
</dbReference>
<keyword evidence="7" id="KW-1185">Reference proteome</keyword>
<dbReference type="Gene3D" id="2.60.40.10">
    <property type="entry name" value="Immunoglobulins"/>
    <property type="match status" value="19"/>
</dbReference>